<sequence length="320" mass="36007">MKKTVGGQALIEGVMMRCGDIKAIAVRKPDGDIIVKKTKPKGFLQDSKVRKLPFLRGLFVLIDSMVEGSKDLSYSANFYMEDEEEETKLDRLMRKMFGKHAEKVLNVFMTVVSFALAIGLFVVLPTLLAKNSAEKTFLVSLKEGVIKISIFVIYLFAMSQLNDIRRVFQYHGAEHKSVYCYEQGKELTVENVKSMSRLHPRCGTNFIFLVLIVSVLIFSFVNVRTLWARSFVKLLMFPLVSGISYELIRLAGQKENKFTSLMVYPGMLLQKITTKEPDESQIEVGIASIKAALGLDGTEKKEYLLSELQSEEVRTSGVGS</sequence>
<evidence type="ECO:0000313" key="2">
    <source>
        <dbReference type="EMBL" id="MFC4804063.1"/>
    </source>
</evidence>
<evidence type="ECO:0000256" key="1">
    <source>
        <dbReference type="SAM" id="Phobius"/>
    </source>
</evidence>
<keyword evidence="1" id="KW-0472">Membrane</keyword>
<dbReference type="InterPro" id="IPR010787">
    <property type="entry name" value="DUF1385"/>
</dbReference>
<dbReference type="Pfam" id="PF07136">
    <property type="entry name" value="DUF1385"/>
    <property type="match status" value="1"/>
</dbReference>
<proteinExistence type="predicted"/>
<dbReference type="PANTHER" id="PTHR42867">
    <property type="entry name" value="MEMBRANE PROTEIN-RELATED"/>
    <property type="match status" value="1"/>
</dbReference>
<dbReference type="PANTHER" id="PTHR42867:SF1">
    <property type="entry name" value="MEMBRANE PROTEIN-RELATED"/>
    <property type="match status" value="1"/>
</dbReference>
<feature type="transmembrane region" description="Helical" evidence="1">
    <location>
        <begin position="104"/>
        <end position="124"/>
    </location>
</feature>
<reference evidence="3" key="1">
    <citation type="journal article" date="2019" name="Int. J. Syst. Evol. Microbiol.">
        <title>The Global Catalogue of Microorganisms (GCM) 10K type strain sequencing project: providing services to taxonomists for standard genome sequencing and annotation.</title>
        <authorList>
            <consortium name="The Broad Institute Genomics Platform"/>
            <consortium name="The Broad Institute Genome Sequencing Center for Infectious Disease"/>
            <person name="Wu L."/>
            <person name="Ma J."/>
        </authorList>
    </citation>
    <scope>NUCLEOTIDE SEQUENCE [LARGE SCALE GENOMIC DNA]</scope>
    <source>
        <strain evidence="3">CCUG 46385</strain>
    </source>
</reference>
<dbReference type="EMBL" id="JBHSHL010000011">
    <property type="protein sequence ID" value="MFC4804063.1"/>
    <property type="molecule type" value="Genomic_DNA"/>
</dbReference>
<keyword evidence="3" id="KW-1185">Reference proteome</keyword>
<keyword evidence="1" id="KW-1133">Transmembrane helix</keyword>
<accession>A0ABV9QJQ9</accession>
<name>A0ABV9QJQ9_9FIRM</name>
<feature type="transmembrane region" description="Helical" evidence="1">
    <location>
        <begin position="202"/>
        <end position="221"/>
    </location>
</feature>
<dbReference type="Proteomes" id="UP001595916">
    <property type="component" value="Unassembled WGS sequence"/>
</dbReference>
<organism evidence="2 3">
    <name type="scientific">Filifactor villosus</name>
    <dbReference type="NCBI Taxonomy" id="29374"/>
    <lineage>
        <taxon>Bacteria</taxon>
        <taxon>Bacillati</taxon>
        <taxon>Bacillota</taxon>
        <taxon>Clostridia</taxon>
        <taxon>Peptostreptococcales</taxon>
        <taxon>Filifactoraceae</taxon>
        <taxon>Filifactor</taxon>
    </lineage>
</organism>
<evidence type="ECO:0000313" key="3">
    <source>
        <dbReference type="Proteomes" id="UP001595916"/>
    </source>
</evidence>
<comment type="caution">
    <text evidence="2">The sequence shown here is derived from an EMBL/GenBank/DDBJ whole genome shotgun (WGS) entry which is preliminary data.</text>
</comment>
<gene>
    <name evidence="2" type="ORF">ACFO4R_03115</name>
</gene>
<dbReference type="RefSeq" id="WP_379787547.1">
    <property type="nucleotide sequence ID" value="NZ_JBHSHL010000011.1"/>
</dbReference>
<keyword evidence="1" id="KW-0812">Transmembrane</keyword>
<feature type="transmembrane region" description="Helical" evidence="1">
    <location>
        <begin position="144"/>
        <end position="161"/>
    </location>
</feature>
<protein>
    <submittedName>
        <fullName evidence="2">DUF1385 domain-containing protein</fullName>
    </submittedName>
</protein>